<evidence type="ECO:0000259" key="16">
    <source>
        <dbReference type="PROSITE" id="PS50011"/>
    </source>
</evidence>
<evidence type="ECO:0000313" key="18">
    <source>
        <dbReference type="RefSeq" id="XP_048140763.1"/>
    </source>
</evidence>
<comment type="subcellular location">
    <subcellularLocation>
        <location evidence="1">Membrane</location>
        <topology evidence="1">Single-pass type I membrane protein</topology>
    </subcellularLocation>
</comment>
<evidence type="ECO:0000256" key="11">
    <source>
        <dbReference type="ARBA" id="ARBA00022989"/>
    </source>
</evidence>
<organism evidence="17 18">
    <name type="scientific">Rhodamnia argentea</name>
    <dbReference type="NCBI Taxonomy" id="178133"/>
    <lineage>
        <taxon>Eukaryota</taxon>
        <taxon>Viridiplantae</taxon>
        <taxon>Streptophyta</taxon>
        <taxon>Embryophyta</taxon>
        <taxon>Tracheophyta</taxon>
        <taxon>Spermatophyta</taxon>
        <taxon>Magnoliopsida</taxon>
        <taxon>eudicotyledons</taxon>
        <taxon>Gunneridae</taxon>
        <taxon>Pentapetalae</taxon>
        <taxon>rosids</taxon>
        <taxon>malvids</taxon>
        <taxon>Myrtales</taxon>
        <taxon>Myrtaceae</taxon>
        <taxon>Myrtoideae</taxon>
        <taxon>Myrteae</taxon>
        <taxon>Australasian group</taxon>
        <taxon>Rhodamnia</taxon>
    </lineage>
</organism>
<keyword evidence="6 15" id="KW-0732">Signal</keyword>
<evidence type="ECO:0000256" key="2">
    <source>
        <dbReference type="ARBA" id="ARBA00008536"/>
    </source>
</evidence>
<dbReference type="Pfam" id="PF00139">
    <property type="entry name" value="Lectin_legB"/>
    <property type="match status" value="1"/>
</dbReference>
<dbReference type="PROSITE" id="PS50011">
    <property type="entry name" value="PROTEIN_KINASE_DOM"/>
    <property type="match status" value="1"/>
</dbReference>
<reference evidence="18" key="1">
    <citation type="submission" date="2025-08" db="UniProtKB">
        <authorList>
            <consortium name="RefSeq"/>
        </authorList>
    </citation>
    <scope>IDENTIFICATION</scope>
    <source>
        <tissue evidence="18">Leaf</tissue>
    </source>
</reference>
<keyword evidence="5" id="KW-0812">Transmembrane</keyword>
<dbReference type="SUPFAM" id="SSF49899">
    <property type="entry name" value="Concanavalin A-like lectins/glucanases"/>
    <property type="match status" value="1"/>
</dbReference>
<evidence type="ECO:0000256" key="3">
    <source>
        <dbReference type="ARBA" id="ARBA00010217"/>
    </source>
</evidence>
<evidence type="ECO:0000256" key="15">
    <source>
        <dbReference type="SAM" id="SignalP"/>
    </source>
</evidence>
<keyword evidence="4" id="KW-0808">Transferase</keyword>
<feature type="domain" description="Protein kinase" evidence="16">
    <location>
        <begin position="358"/>
        <end position="636"/>
    </location>
</feature>
<dbReference type="PROSITE" id="PS00108">
    <property type="entry name" value="PROTEIN_KINASE_ST"/>
    <property type="match status" value="1"/>
</dbReference>
<keyword evidence="8 14" id="KW-0547">Nucleotide-binding</keyword>
<keyword evidence="12" id="KW-0472">Membrane</keyword>
<protein>
    <submittedName>
        <fullName evidence="18">L-type lectin-domain containing receptor kinase IX.1-like</fullName>
    </submittedName>
</protein>
<dbReference type="PROSITE" id="PS00308">
    <property type="entry name" value="LECTIN_LEGUME_ALPHA"/>
    <property type="match status" value="1"/>
</dbReference>
<dbReference type="InterPro" id="IPR000719">
    <property type="entry name" value="Prot_kinase_dom"/>
</dbReference>
<dbReference type="InterPro" id="IPR000985">
    <property type="entry name" value="Lectin_LegA_CS"/>
</dbReference>
<dbReference type="CDD" id="cd14066">
    <property type="entry name" value="STKc_IRAK"/>
    <property type="match status" value="1"/>
</dbReference>
<evidence type="ECO:0000256" key="14">
    <source>
        <dbReference type="PROSITE-ProRule" id="PRU10141"/>
    </source>
</evidence>
<dbReference type="InterPro" id="IPR001220">
    <property type="entry name" value="Legume_lectin_dom"/>
</dbReference>
<dbReference type="InterPro" id="IPR011009">
    <property type="entry name" value="Kinase-like_dom_sf"/>
</dbReference>
<name>A0ABM3HVY2_9MYRT</name>
<proteinExistence type="inferred from homology"/>
<evidence type="ECO:0000313" key="17">
    <source>
        <dbReference type="Proteomes" id="UP000827889"/>
    </source>
</evidence>
<sequence length="693" mass="76166">MELHSSYIVSFKIRGLQSLLVLLLSLPNAFAASASSQGINFSLRAFDGNSIKFQGDAAVSSDFIQLTKANQDQNLNASGGWATYREPMRLWDKATGNVADFTTHFTFVINSLGKPIFADGLAFFLVPEGSQLPINSFGGGLALVDPARDPSNASTWFVAIEFDTFYNINNSTIVVDPNCSQGAHVGIDLNNLNSTVYRCVDWFKDKIMSGGRINATITYNSSTQNLSVLMIDADATGTNINSSAIYDIVDLTKYLPEWVTFGFSAATGVYFELHTIRAWELSSNVQVMAGKRSNLRLLSILILLILVPAFIWLRHCSREKEDYPAIEQDDPAIDEEFEQVSVPKKFSYKDLVAATNNFATERLLGEGSFGRVYKGHLTSPNVDVAIKKIKPGASQGIKEFTTEVKTISLLRHKNLVQLIGWCHQKKELLLIYKFMSNGSLDSHLFKQGTFLRWENRYKIVQGIASALFYLHEECEQCVVHRDIKSSNIMLDDNFNAKVGDFGLARLVDHAKELPTTVLAGTRGYLAPEYIYNGKASKESDVYSFGVVLLEIACGRNVLEPRAGEGRAWLVGWVWELYGAGRLLDAADSKLGTDFDEQQLGCLMVVGLWCAHPDHTARPSIQEALNVLNFTAPPPTLPPKLPVLGHQPPLSAFATSSFFSSRAASTSGIEMSTFTTASVQSSHSASSPLLPNAG</sequence>
<dbReference type="InterPro" id="IPR050528">
    <property type="entry name" value="L-type_Lectin-RKs"/>
</dbReference>
<dbReference type="InterPro" id="IPR008271">
    <property type="entry name" value="Ser/Thr_kinase_AS"/>
</dbReference>
<evidence type="ECO:0000256" key="5">
    <source>
        <dbReference type="ARBA" id="ARBA00022692"/>
    </source>
</evidence>
<keyword evidence="13" id="KW-0675">Receptor</keyword>
<comment type="similarity">
    <text evidence="2">In the N-terminal section; belongs to the leguminous lectin family.</text>
</comment>
<dbReference type="CDD" id="cd06899">
    <property type="entry name" value="lectin_legume_LecRK_Arcelin_ConA"/>
    <property type="match status" value="1"/>
</dbReference>
<evidence type="ECO:0000256" key="12">
    <source>
        <dbReference type="ARBA" id="ARBA00023136"/>
    </source>
</evidence>
<dbReference type="SMART" id="SM00220">
    <property type="entry name" value="S_TKc"/>
    <property type="match status" value="1"/>
</dbReference>
<dbReference type="InterPro" id="IPR013320">
    <property type="entry name" value="ConA-like_dom_sf"/>
</dbReference>
<evidence type="ECO:0000256" key="7">
    <source>
        <dbReference type="ARBA" id="ARBA00022734"/>
    </source>
</evidence>
<comment type="similarity">
    <text evidence="3">In the C-terminal section; belongs to the protein kinase superfamily. Ser/Thr protein kinase family.</text>
</comment>
<evidence type="ECO:0000256" key="13">
    <source>
        <dbReference type="ARBA" id="ARBA00023170"/>
    </source>
</evidence>
<dbReference type="Gene3D" id="3.30.200.20">
    <property type="entry name" value="Phosphorylase Kinase, domain 1"/>
    <property type="match status" value="1"/>
</dbReference>
<dbReference type="Gene3D" id="2.60.120.200">
    <property type="match status" value="1"/>
</dbReference>
<dbReference type="PANTHER" id="PTHR27007">
    <property type="match status" value="1"/>
</dbReference>
<keyword evidence="17" id="KW-1185">Reference proteome</keyword>
<feature type="binding site" evidence="14">
    <location>
        <position position="388"/>
    </location>
    <ligand>
        <name>ATP</name>
        <dbReference type="ChEBI" id="CHEBI:30616"/>
    </ligand>
</feature>
<dbReference type="GeneID" id="125316469"/>
<gene>
    <name evidence="18" type="primary">LOC125316469</name>
</gene>
<keyword evidence="11" id="KW-1133">Transmembrane helix</keyword>
<keyword evidence="9" id="KW-0418">Kinase</keyword>
<evidence type="ECO:0000256" key="1">
    <source>
        <dbReference type="ARBA" id="ARBA00004479"/>
    </source>
</evidence>
<evidence type="ECO:0000256" key="6">
    <source>
        <dbReference type="ARBA" id="ARBA00022729"/>
    </source>
</evidence>
<keyword evidence="7" id="KW-0430">Lectin</keyword>
<evidence type="ECO:0000256" key="10">
    <source>
        <dbReference type="ARBA" id="ARBA00022840"/>
    </source>
</evidence>
<feature type="signal peptide" evidence="15">
    <location>
        <begin position="1"/>
        <end position="31"/>
    </location>
</feature>
<dbReference type="Proteomes" id="UP000827889">
    <property type="component" value="Chromosome 9"/>
</dbReference>
<dbReference type="SUPFAM" id="SSF56112">
    <property type="entry name" value="Protein kinase-like (PK-like)"/>
    <property type="match status" value="1"/>
</dbReference>
<dbReference type="Pfam" id="PF00069">
    <property type="entry name" value="Pkinase"/>
    <property type="match status" value="1"/>
</dbReference>
<accession>A0ABM3HVY2</accession>
<dbReference type="PROSITE" id="PS00107">
    <property type="entry name" value="PROTEIN_KINASE_ATP"/>
    <property type="match status" value="1"/>
</dbReference>
<dbReference type="Gene3D" id="1.10.510.10">
    <property type="entry name" value="Transferase(Phosphotransferase) domain 1"/>
    <property type="match status" value="1"/>
</dbReference>
<evidence type="ECO:0000256" key="4">
    <source>
        <dbReference type="ARBA" id="ARBA00022679"/>
    </source>
</evidence>
<evidence type="ECO:0000256" key="9">
    <source>
        <dbReference type="ARBA" id="ARBA00022777"/>
    </source>
</evidence>
<feature type="chain" id="PRO_5046889115" evidence="15">
    <location>
        <begin position="32"/>
        <end position="693"/>
    </location>
</feature>
<keyword evidence="10 14" id="KW-0067">ATP-binding</keyword>
<evidence type="ECO:0000256" key="8">
    <source>
        <dbReference type="ARBA" id="ARBA00022741"/>
    </source>
</evidence>
<dbReference type="InterPro" id="IPR017441">
    <property type="entry name" value="Protein_kinase_ATP_BS"/>
</dbReference>
<dbReference type="RefSeq" id="XP_048140763.1">
    <property type="nucleotide sequence ID" value="XM_048284806.1"/>
</dbReference>